<dbReference type="GO" id="GO:0030198">
    <property type="term" value="P:extracellular matrix organization"/>
    <property type="evidence" value="ECO:0007669"/>
    <property type="project" value="TreeGrafter"/>
</dbReference>
<evidence type="ECO:0000313" key="2">
    <source>
        <dbReference type="EMBL" id="VDK88428.1"/>
    </source>
</evidence>
<protein>
    <submittedName>
        <fullName evidence="4">Collagen alpha-1(I) chain-like</fullName>
    </submittedName>
</protein>
<evidence type="ECO:0000256" key="1">
    <source>
        <dbReference type="SAM" id="MobiDB-lite"/>
    </source>
</evidence>
<sequence>MTIQKRNLSGQQDQCMNNPSAATQQSWNTIISATRQWRFDSPTSVASVPGPYQANYEAQSFVKGPLLACGPSQIPGPNGKDGPDGNKGGKGPPGDPGPRGIQGPPGPQGPKGEEGVVGNRGLQGPQGKQGEMGGKGPMGGNNLGMAG</sequence>
<dbReference type="AlphaFoldDB" id="A0A182EJ37"/>
<dbReference type="PANTHER" id="PTHR24023">
    <property type="entry name" value="COLLAGEN ALPHA"/>
    <property type="match status" value="1"/>
</dbReference>
<dbReference type="InterPro" id="IPR050149">
    <property type="entry name" value="Collagen_superfamily"/>
</dbReference>
<evidence type="ECO:0000313" key="3">
    <source>
        <dbReference type="Proteomes" id="UP000271087"/>
    </source>
</evidence>
<name>A0A182EJ37_ONCOC</name>
<organism evidence="4">
    <name type="scientific">Onchocerca ochengi</name>
    <name type="common">Filarial nematode worm</name>
    <dbReference type="NCBI Taxonomy" id="42157"/>
    <lineage>
        <taxon>Eukaryota</taxon>
        <taxon>Metazoa</taxon>
        <taxon>Ecdysozoa</taxon>
        <taxon>Nematoda</taxon>
        <taxon>Chromadorea</taxon>
        <taxon>Rhabditida</taxon>
        <taxon>Spirurina</taxon>
        <taxon>Spiruromorpha</taxon>
        <taxon>Filarioidea</taxon>
        <taxon>Onchocercidae</taxon>
        <taxon>Onchocerca</taxon>
    </lineage>
</organism>
<dbReference type="WBParaSite" id="nOo.2.0.1.t08121-RA">
    <property type="protein sequence ID" value="nOo.2.0.1.t08121-RA"/>
    <property type="gene ID" value="nOo.2.0.1.g08121"/>
</dbReference>
<dbReference type="GO" id="GO:0030020">
    <property type="term" value="F:extracellular matrix structural constituent conferring tensile strength"/>
    <property type="evidence" value="ECO:0007669"/>
    <property type="project" value="TreeGrafter"/>
</dbReference>
<reference evidence="2 3" key="2">
    <citation type="submission" date="2018-08" db="EMBL/GenBank/DDBJ databases">
        <authorList>
            <person name="Laetsch R D."/>
            <person name="Stevens L."/>
            <person name="Kumar S."/>
            <person name="Blaxter L. M."/>
        </authorList>
    </citation>
    <scope>NUCLEOTIDE SEQUENCE [LARGE SCALE GENOMIC DNA]</scope>
</reference>
<accession>A0A182EJ37</accession>
<gene>
    <name evidence="2" type="ORF">NOO_LOCUS8121</name>
</gene>
<feature type="region of interest" description="Disordered" evidence="1">
    <location>
        <begin position="1"/>
        <end position="21"/>
    </location>
</feature>
<dbReference type="Proteomes" id="UP000271087">
    <property type="component" value="Unassembled WGS sequence"/>
</dbReference>
<proteinExistence type="predicted"/>
<feature type="compositionally biased region" description="Gly residues" evidence="1">
    <location>
        <begin position="130"/>
        <end position="147"/>
    </location>
</feature>
<keyword evidence="3" id="KW-1185">Reference proteome</keyword>
<dbReference type="EMBL" id="UYRW01003233">
    <property type="protein sequence ID" value="VDK88428.1"/>
    <property type="molecule type" value="Genomic_DNA"/>
</dbReference>
<dbReference type="STRING" id="42157.A0A182EJ37"/>
<feature type="region of interest" description="Disordered" evidence="1">
    <location>
        <begin position="66"/>
        <end position="147"/>
    </location>
</feature>
<evidence type="ECO:0000313" key="4">
    <source>
        <dbReference type="WBParaSite" id="nOo.2.0.1.t08121-RA"/>
    </source>
</evidence>
<reference evidence="4" key="1">
    <citation type="submission" date="2016-06" db="UniProtKB">
        <authorList>
            <consortium name="WormBaseParasite"/>
        </authorList>
    </citation>
    <scope>IDENTIFICATION</scope>
</reference>
<dbReference type="PANTHER" id="PTHR24023:SF1097">
    <property type="entry name" value="COLLAGEN ALPHA-1(VII) CHAIN ISOFORM X1"/>
    <property type="match status" value="1"/>
</dbReference>
<dbReference type="GO" id="GO:0005615">
    <property type="term" value="C:extracellular space"/>
    <property type="evidence" value="ECO:0007669"/>
    <property type="project" value="TreeGrafter"/>
</dbReference>
<dbReference type="GO" id="GO:0031012">
    <property type="term" value="C:extracellular matrix"/>
    <property type="evidence" value="ECO:0007669"/>
    <property type="project" value="TreeGrafter"/>
</dbReference>